<keyword evidence="7 9" id="KW-1133">Transmembrane helix</keyword>
<evidence type="ECO:0000256" key="7">
    <source>
        <dbReference type="ARBA" id="ARBA00022989"/>
    </source>
</evidence>
<comment type="function">
    <text evidence="1">Subunit of the oligosaccharyl transferase (OST) complex that catalyzes the initial transfer of a defined glycan (Glc(3)Man(9)GlcNAc(2) in eukaryotes) from the lipid carrier dolichol-pyrophosphate to an asparagine residue within an Asn-X-Ser/Thr consensus motif in nascent polypeptide chains, the first step in protein N-glycosylation. N-glycosylation occurs cotranslationally and the complex associates with the Sec61 complex at the channel-forming translocon complex that mediates protein translocation across the endoplasmic reticulum (ER). All subunits are required for a maximal enzyme activity.</text>
</comment>
<proteinExistence type="inferred from homology"/>
<dbReference type="InterPro" id="IPR021149">
    <property type="entry name" value="OligosaccharylTrfase_OST3/OST6"/>
</dbReference>
<keyword evidence="4 9" id="KW-0812">Transmembrane</keyword>
<evidence type="ECO:0000313" key="11">
    <source>
        <dbReference type="EMBL" id="SZF05965.1"/>
    </source>
</evidence>
<gene>
    <name evidence="11" type="ORF">BLGHR1_16768</name>
</gene>
<evidence type="ECO:0000256" key="2">
    <source>
        <dbReference type="ARBA" id="ARBA00004477"/>
    </source>
</evidence>
<feature type="transmembrane region" description="Helical" evidence="9">
    <location>
        <begin position="212"/>
        <end position="230"/>
    </location>
</feature>
<evidence type="ECO:0008006" key="13">
    <source>
        <dbReference type="Google" id="ProtNLM"/>
    </source>
</evidence>
<feature type="signal peptide" evidence="10">
    <location>
        <begin position="1"/>
        <end position="19"/>
    </location>
</feature>
<dbReference type="FunFam" id="3.40.30.10:FF:000302">
    <property type="entry name" value="Oligosaccharyl transferase subunit (Gamma), putative"/>
    <property type="match status" value="1"/>
</dbReference>
<accession>A0A383V2C7</accession>
<evidence type="ECO:0000256" key="5">
    <source>
        <dbReference type="ARBA" id="ARBA00022729"/>
    </source>
</evidence>
<organism evidence="11 12">
    <name type="scientific">Blumeria hordei</name>
    <name type="common">Barley powdery mildew</name>
    <name type="synonym">Blumeria graminis f. sp. hordei</name>
    <dbReference type="NCBI Taxonomy" id="2867405"/>
    <lineage>
        <taxon>Eukaryota</taxon>
        <taxon>Fungi</taxon>
        <taxon>Dikarya</taxon>
        <taxon>Ascomycota</taxon>
        <taxon>Pezizomycotina</taxon>
        <taxon>Leotiomycetes</taxon>
        <taxon>Erysiphales</taxon>
        <taxon>Erysiphaceae</taxon>
        <taxon>Blumeria</taxon>
    </lineage>
</organism>
<dbReference type="Pfam" id="PF04756">
    <property type="entry name" value="OST3_OST6"/>
    <property type="match status" value="1"/>
</dbReference>
<protein>
    <recommendedName>
        <fullName evidence="13">Magnesium transporter protein 1</fullName>
    </recommendedName>
</protein>
<dbReference type="PANTHER" id="PTHR12692">
    <property type="entry name" value="DOLICHYL-DIPHOSPHOOLIGOSACCHARIDE--PROTEIN GLYCOSYLTRANSFERASE-RELATED"/>
    <property type="match status" value="1"/>
</dbReference>
<dbReference type="PANTHER" id="PTHR12692:SF0">
    <property type="entry name" value="GH11935P"/>
    <property type="match status" value="1"/>
</dbReference>
<evidence type="ECO:0000256" key="3">
    <source>
        <dbReference type="ARBA" id="ARBA00009561"/>
    </source>
</evidence>
<dbReference type="GO" id="GO:0008250">
    <property type="term" value="C:oligosaccharyltransferase complex"/>
    <property type="evidence" value="ECO:0007669"/>
    <property type="project" value="TreeGrafter"/>
</dbReference>
<dbReference type="AlphaFoldDB" id="A0A383V2C7"/>
<keyword evidence="6" id="KW-0256">Endoplasmic reticulum</keyword>
<evidence type="ECO:0000256" key="9">
    <source>
        <dbReference type="SAM" id="Phobius"/>
    </source>
</evidence>
<dbReference type="Proteomes" id="UP000275772">
    <property type="component" value="Unassembled WGS sequence"/>
</dbReference>
<comment type="subcellular location">
    <subcellularLocation>
        <location evidence="2">Endoplasmic reticulum membrane</location>
        <topology evidence="2">Multi-pass membrane protein</topology>
    </subcellularLocation>
</comment>
<comment type="similarity">
    <text evidence="3">Belongs to the OST3/OST6 family.</text>
</comment>
<evidence type="ECO:0000313" key="12">
    <source>
        <dbReference type="Proteomes" id="UP000275772"/>
    </source>
</evidence>
<feature type="transmembrane region" description="Helical" evidence="9">
    <location>
        <begin position="182"/>
        <end position="200"/>
    </location>
</feature>
<evidence type="ECO:0000256" key="8">
    <source>
        <dbReference type="ARBA" id="ARBA00023136"/>
    </source>
</evidence>
<dbReference type="Gene3D" id="3.40.30.10">
    <property type="entry name" value="Glutaredoxin"/>
    <property type="match status" value="1"/>
</dbReference>
<evidence type="ECO:0000256" key="1">
    <source>
        <dbReference type="ARBA" id="ARBA00002791"/>
    </source>
</evidence>
<dbReference type="EMBL" id="UNSH01000086">
    <property type="protein sequence ID" value="SZF05965.1"/>
    <property type="molecule type" value="Genomic_DNA"/>
</dbReference>
<reference evidence="11 12" key="1">
    <citation type="submission" date="2017-11" db="EMBL/GenBank/DDBJ databases">
        <authorList>
            <person name="Kracher B."/>
        </authorList>
    </citation>
    <scope>NUCLEOTIDE SEQUENCE [LARGE SCALE GENOMIC DNA]</scope>
    <source>
        <strain evidence="11 12">RACE1</strain>
    </source>
</reference>
<dbReference type="GO" id="GO:0018279">
    <property type="term" value="P:protein N-linked glycosylation via asparagine"/>
    <property type="evidence" value="ECO:0007669"/>
    <property type="project" value="TreeGrafter"/>
</dbReference>
<feature type="chain" id="PRO_5016879985" description="Magnesium transporter protein 1" evidence="10">
    <location>
        <begin position="20"/>
        <end position="329"/>
    </location>
</feature>
<keyword evidence="5 10" id="KW-0732">Signal</keyword>
<name>A0A383V2C7_BLUHO</name>
<feature type="transmembrane region" description="Helical" evidence="9">
    <location>
        <begin position="264"/>
        <end position="283"/>
    </location>
</feature>
<keyword evidence="8 9" id="KW-0472">Membrane</keyword>
<dbReference type="VEuPathDB" id="FungiDB:BLGHR1_16768"/>
<evidence type="ECO:0000256" key="10">
    <source>
        <dbReference type="SAM" id="SignalP"/>
    </source>
</evidence>
<evidence type="ECO:0000256" key="6">
    <source>
        <dbReference type="ARBA" id="ARBA00022824"/>
    </source>
</evidence>
<sequence>MKISLRSIGFLLIAGCIAAKQKSEDNFSKFHSKSLSSAPLKLDDSIYGELTASPRNYSVAVLLTAMNPKFGCQLCREFQLEWDILSKSWTRGDRKGDSRLIFGTLDFTDGRNTFQSLGLQTAPVLLLFLPNQGTHSSANSSPLKLEFTSGSHSAEQTHAWISRHLQDGPRPKIVRPLNWKRLIAASTTALSVIAAISLAWPIIMPIIQNRNLWAALSLIAILLFTSGHMFNHIRKVPYVTSNNNGGISYFAGGFSAQYGLETQIIAAMYGLLSFATISLALKVPRILNPVAQQMAVLIWCGLIFFVYAFLLSIFRIKNGSYPFWLPPFP</sequence>
<evidence type="ECO:0000256" key="4">
    <source>
        <dbReference type="ARBA" id="ARBA00022692"/>
    </source>
</evidence>
<feature type="transmembrane region" description="Helical" evidence="9">
    <location>
        <begin position="295"/>
        <end position="316"/>
    </location>
</feature>